<reference evidence="2" key="1">
    <citation type="journal article" date="2019" name="Sci. Rep.">
        <title>Draft genome of Tanacetum cinerariifolium, the natural source of mosquito coil.</title>
        <authorList>
            <person name="Yamashiro T."/>
            <person name="Shiraishi A."/>
            <person name="Satake H."/>
            <person name="Nakayama K."/>
        </authorList>
    </citation>
    <scope>NUCLEOTIDE SEQUENCE</scope>
</reference>
<organism evidence="2">
    <name type="scientific">Tanacetum cinerariifolium</name>
    <name type="common">Dalmatian daisy</name>
    <name type="synonym">Chrysanthemum cinerariifolium</name>
    <dbReference type="NCBI Taxonomy" id="118510"/>
    <lineage>
        <taxon>Eukaryota</taxon>
        <taxon>Viridiplantae</taxon>
        <taxon>Streptophyta</taxon>
        <taxon>Embryophyta</taxon>
        <taxon>Tracheophyta</taxon>
        <taxon>Spermatophyta</taxon>
        <taxon>Magnoliopsida</taxon>
        <taxon>eudicotyledons</taxon>
        <taxon>Gunneridae</taxon>
        <taxon>Pentapetalae</taxon>
        <taxon>asterids</taxon>
        <taxon>campanulids</taxon>
        <taxon>Asterales</taxon>
        <taxon>Asteraceae</taxon>
        <taxon>Asteroideae</taxon>
        <taxon>Anthemideae</taxon>
        <taxon>Anthemidinae</taxon>
        <taxon>Tanacetum</taxon>
    </lineage>
</organism>
<feature type="region of interest" description="Disordered" evidence="1">
    <location>
        <begin position="35"/>
        <end position="74"/>
    </location>
</feature>
<dbReference type="EMBL" id="BKCJ010219396">
    <property type="protein sequence ID" value="GEY88785.1"/>
    <property type="molecule type" value="Genomic_DNA"/>
</dbReference>
<feature type="compositionally biased region" description="Acidic residues" evidence="1">
    <location>
        <begin position="39"/>
        <end position="50"/>
    </location>
</feature>
<evidence type="ECO:0000256" key="1">
    <source>
        <dbReference type="SAM" id="MobiDB-lite"/>
    </source>
</evidence>
<dbReference type="AlphaFoldDB" id="A0A699I0C7"/>
<gene>
    <name evidence="2" type="ORF">Tci_460759</name>
</gene>
<proteinExistence type="predicted"/>
<sequence>MSDSAFRKRFSSSYDSSPLLTLPVWKRYRGTSKLILGTDSEEDEEVDESSNVDSKSEDVEYKGPTTDDEDPAAKDEGLAAGVKGLSLDGKSYGVNDEIHGLDDESYGIDGEGRSIESDGLGLEEEEEAVPEGQRLAIPVVGTTVSEPLGLIYWALRGRELTLEEDHVYSTFEVGQGSGSTSEPERSERTPPSPEWTFVLLPISRSLSVVPLPVSSPMIPLTVPSPIATSIATILVDEDQFIEVGAQLNLYRGILQDHTLRLDAMLPTLFAEIDKDRPVLAVEAWAGPDRFIARAVGDEGSCDGVRAGEGS</sequence>
<comment type="caution">
    <text evidence="2">The sequence shown here is derived from an EMBL/GenBank/DDBJ whole genome shotgun (WGS) entry which is preliminary data.</text>
</comment>
<evidence type="ECO:0000313" key="2">
    <source>
        <dbReference type="EMBL" id="GEY88785.1"/>
    </source>
</evidence>
<name>A0A699I0C7_TANCI</name>
<protein>
    <submittedName>
        <fullName evidence="2">Uncharacterized protein</fullName>
    </submittedName>
</protein>
<accession>A0A699I0C7</accession>
<feature type="region of interest" description="Disordered" evidence="1">
    <location>
        <begin position="172"/>
        <end position="192"/>
    </location>
</feature>